<feature type="region of interest" description="Disordered" evidence="1">
    <location>
        <begin position="26"/>
        <end position="51"/>
    </location>
</feature>
<keyword evidence="2" id="KW-0732">Signal</keyword>
<evidence type="ECO:0000313" key="4">
    <source>
        <dbReference type="EMBL" id="TFB25106.1"/>
    </source>
</evidence>
<dbReference type="Pfam" id="PF16244">
    <property type="entry name" value="DUF4901"/>
    <property type="match status" value="2"/>
</dbReference>
<proteinExistence type="predicted"/>
<dbReference type="OrthoDB" id="2953630at2"/>
<name>A0A4Y8IV50_9BACI</name>
<feature type="chain" id="PRO_5021232035" description="YcdB/YcdC repeated domain-containing protein" evidence="2">
    <location>
        <begin position="27"/>
        <end position="744"/>
    </location>
</feature>
<dbReference type="Proteomes" id="UP000297975">
    <property type="component" value="Unassembled WGS sequence"/>
</dbReference>
<comment type="caution">
    <text evidence="4">The sequence shown here is derived from an EMBL/GenBank/DDBJ whole genome shotgun (WGS) entry which is preliminary data.</text>
</comment>
<feature type="signal peptide" evidence="2">
    <location>
        <begin position="1"/>
        <end position="26"/>
    </location>
</feature>
<dbReference type="AlphaFoldDB" id="A0A4Y8IV50"/>
<reference evidence="4 5" key="1">
    <citation type="submission" date="2019-03" db="EMBL/GenBank/DDBJ databases">
        <authorList>
            <person name="He R.-H."/>
        </authorList>
    </citation>
    <scope>NUCLEOTIDE SEQUENCE [LARGE SCALE GENOMIC DNA]</scope>
    <source>
        <strain evidence="5">SH 714</strain>
    </source>
</reference>
<evidence type="ECO:0000259" key="3">
    <source>
        <dbReference type="Pfam" id="PF16244"/>
    </source>
</evidence>
<gene>
    <name evidence="4" type="ORF">E3U55_01555</name>
</gene>
<evidence type="ECO:0000313" key="5">
    <source>
        <dbReference type="Proteomes" id="UP000297975"/>
    </source>
</evidence>
<protein>
    <recommendedName>
        <fullName evidence="3">YcdB/YcdC repeated domain-containing protein</fullName>
    </recommendedName>
</protein>
<dbReference type="RefSeq" id="WP_134338564.1">
    <property type="nucleotide sequence ID" value="NZ_SOPW01000001.1"/>
</dbReference>
<accession>A0A4Y8IV50</accession>
<feature type="domain" description="YcdB/YcdC repeated" evidence="3">
    <location>
        <begin position="75"/>
        <end position="219"/>
    </location>
</feature>
<keyword evidence="5" id="KW-1185">Reference proteome</keyword>
<dbReference type="InterPro" id="IPR032599">
    <property type="entry name" value="YcdB/YcdC_rep_domain"/>
</dbReference>
<evidence type="ECO:0000256" key="2">
    <source>
        <dbReference type="SAM" id="SignalP"/>
    </source>
</evidence>
<feature type="domain" description="YcdB/YcdC repeated" evidence="3">
    <location>
        <begin position="362"/>
        <end position="469"/>
    </location>
</feature>
<sequence>MKLRKVSALILSTSMIFTGIAPTLHAEESGTPQSDSSEEQKRENNQVANEDSVSLEQLIERVKEIFPKYKSAKEEYFRLEFNHRFPGERDYSERYNLVYYDRSQKNPSHISFEFVGEELELNRYYYHPRNESDALFPPKVSEEEAEKLAKEFLKKVDLKGEYELNEQNNSYYFSYNRPLTEPIEYRFSFNKLKDGIPIQNQSISVTVLGNGEITQYRGPRYMGEVDYESTSNLMSKSELLSELKAQINVELQYLIHRDYNTREETAYLTYRETPMIRGLSAKNGQYYVNGEYVDELPESEELKQLPKSSKNPNPLTKDEARSLAEELLATDEEGVELRIDGVMEREVDGIEVYDIRYMYHSQNGGHGSSIQINKNTGELQRFSRARSYNPEEEVDVNVSQEEALDLATDYINKFAFSNMEQYVYPRVSDNVNRDDSPEYHFIFQRIKDGILVSGNYIRVDVSKENGKLLHLSIRHTNVEQWPSLDQVVGEEKALEDIKDKLDLELFYVTEEPYDIRDTEEKVLQYKLSYLRDYDSSFYNAVTGDWKNTRPYGQKDEDQTVSHPWAEEELNFLISNQILEIEGPEQFDGDQVVTRGEALEILTKSIDRVYSGPAPEDAEPTPFENIGHDHPLYNIVMESLRRGILDAEQSTFDVDEKMTRENLAFWYVRALELDSVAKMHDIFNYDFSDEQDISKELKGYVVIADSLGLISKDYKGNILPKQEVTYAQLAVSSLRLAKLLASEEY</sequence>
<dbReference type="EMBL" id="SOPW01000001">
    <property type="protein sequence ID" value="TFB25106.1"/>
    <property type="molecule type" value="Genomic_DNA"/>
</dbReference>
<organism evidence="4 5">
    <name type="scientific">Filobacillus milosensis</name>
    <dbReference type="NCBI Taxonomy" id="94137"/>
    <lineage>
        <taxon>Bacteria</taxon>
        <taxon>Bacillati</taxon>
        <taxon>Bacillota</taxon>
        <taxon>Bacilli</taxon>
        <taxon>Bacillales</taxon>
        <taxon>Bacillaceae</taxon>
        <taxon>Filobacillus</taxon>
    </lineage>
</organism>
<evidence type="ECO:0000256" key="1">
    <source>
        <dbReference type="SAM" id="MobiDB-lite"/>
    </source>
</evidence>